<evidence type="ECO:0000313" key="1">
    <source>
        <dbReference type="EMBL" id="UXY13854.1"/>
    </source>
</evidence>
<reference evidence="1" key="1">
    <citation type="submission" date="2022-10" db="EMBL/GenBank/DDBJ databases">
        <title>Chitiniphilus purpureus sp. nov., a novel chitin-degrading bacterium isolated from crawfish pond sediment.</title>
        <authorList>
            <person name="Li K."/>
        </authorList>
    </citation>
    <scope>NUCLEOTIDE SEQUENCE</scope>
    <source>
        <strain evidence="1">CD1</strain>
    </source>
</reference>
<dbReference type="Proteomes" id="UP001061302">
    <property type="component" value="Chromosome"/>
</dbReference>
<accession>A0ABY6DHN5</accession>
<proteinExistence type="predicted"/>
<dbReference type="EMBL" id="CP106753">
    <property type="protein sequence ID" value="UXY13854.1"/>
    <property type="molecule type" value="Genomic_DNA"/>
</dbReference>
<sequence>MASTRYQIRIPDRMAAVLGDVAENEISGRIADVLDRYQHIIGEAQQRLLAQLSPLDQAMIRAACQSWATRTTPARILVGGIVAELEDAAEDGGDLSSIDPVNVEALVSRIAALSSADQIALIEWLERQ</sequence>
<gene>
    <name evidence="1" type="ORF">N8I74_11025</name>
</gene>
<keyword evidence="2" id="KW-1185">Reference proteome</keyword>
<organism evidence="1 2">
    <name type="scientific">Chitiniphilus purpureus</name>
    <dbReference type="NCBI Taxonomy" id="2981137"/>
    <lineage>
        <taxon>Bacteria</taxon>
        <taxon>Pseudomonadati</taxon>
        <taxon>Pseudomonadota</taxon>
        <taxon>Betaproteobacteria</taxon>
        <taxon>Neisseriales</taxon>
        <taxon>Chitinibacteraceae</taxon>
        <taxon>Chitiniphilus</taxon>
    </lineage>
</organism>
<name>A0ABY6DHN5_9NEIS</name>
<evidence type="ECO:0000313" key="2">
    <source>
        <dbReference type="Proteomes" id="UP001061302"/>
    </source>
</evidence>
<protein>
    <submittedName>
        <fullName evidence="1">Uncharacterized protein</fullName>
    </submittedName>
</protein>
<dbReference type="RefSeq" id="WP_263123131.1">
    <property type="nucleotide sequence ID" value="NZ_CP106753.1"/>
</dbReference>